<dbReference type="AlphaFoldDB" id="A0AA39FQ01"/>
<proteinExistence type="predicted"/>
<evidence type="ECO:0000256" key="1">
    <source>
        <dbReference type="SAM" id="MobiDB-lite"/>
    </source>
</evidence>
<feature type="region of interest" description="Disordered" evidence="1">
    <location>
        <begin position="50"/>
        <end position="74"/>
    </location>
</feature>
<reference evidence="2" key="1">
    <citation type="journal article" date="2023" name="bioRxiv">
        <title>Scaffold-level genome assemblies of two parasitoid biocontrol wasps reveal the parthenogenesis mechanism and an associated novel virus.</title>
        <authorList>
            <person name="Inwood S."/>
            <person name="Skelly J."/>
            <person name="Guhlin J."/>
            <person name="Harrop T."/>
            <person name="Goldson S."/>
            <person name="Dearden P."/>
        </authorList>
    </citation>
    <scope>NUCLEOTIDE SEQUENCE</scope>
    <source>
        <strain evidence="2">Irish</strain>
        <tissue evidence="2">Whole body</tissue>
    </source>
</reference>
<sequence length="325" mass="36782">MFAFATRDNMSSTRQNSTSNRRRYARSSTTSVTQLLSDSCTNLLQRLTTRVRGPSNTNDRSVIKRSPIGMSRDLGSTRHRLEDKYSSILDRYIKKRDDESMNNNYKRRHDLSSRHHDGISPFVREEKTLEPSVTRTIVKSATTNSVLLSEKAYPYVSASVRREKTPGYQRIDRQTLMNSETYRRYGRHKSGNAETKNRKIRPNNRSGKSEQLEGCRLKRHCSKESSASNNNDLDKMPTQKISEAIGNDPTLTEREAKRKEIQTLIMKYSAIDEAYGNVGGNIADVKPTAAEIIASKYQKNGTKGVGTNVEAKAIDTRTIVSCRCA</sequence>
<evidence type="ECO:0000313" key="3">
    <source>
        <dbReference type="Proteomes" id="UP001168990"/>
    </source>
</evidence>
<accession>A0AA39FQ01</accession>
<dbReference type="EMBL" id="JAQQBS010000002">
    <property type="protein sequence ID" value="KAK0173401.1"/>
    <property type="molecule type" value="Genomic_DNA"/>
</dbReference>
<evidence type="ECO:0000313" key="2">
    <source>
        <dbReference type="EMBL" id="KAK0173401.1"/>
    </source>
</evidence>
<name>A0AA39FQ01_9HYME</name>
<comment type="caution">
    <text evidence="2">The sequence shown here is derived from an EMBL/GenBank/DDBJ whole genome shotgun (WGS) entry which is preliminary data.</text>
</comment>
<gene>
    <name evidence="2" type="ORF">PV328_006606</name>
</gene>
<reference evidence="2" key="2">
    <citation type="submission" date="2023-03" db="EMBL/GenBank/DDBJ databases">
        <authorList>
            <person name="Inwood S.N."/>
            <person name="Skelly J.G."/>
            <person name="Guhlin J."/>
            <person name="Harrop T.W.R."/>
            <person name="Goldson S.G."/>
            <person name="Dearden P.K."/>
        </authorList>
    </citation>
    <scope>NUCLEOTIDE SEQUENCE</scope>
    <source>
        <strain evidence="2">Irish</strain>
        <tissue evidence="2">Whole body</tissue>
    </source>
</reference>
<feature type="region of interest" description="Disordered" evidence="1">
    <location>
        <begin position="1"/>
        <end position="30"/>
    </location>
</feature>
<feature type="region of interest" description="Disordered" evidence="1">
    <location>
        <begin position="178"/>
        <end position="235"/>
    </location>
</feature>
<feature type="compositionally biased region" description="Polar residues" evidence="1">
    <location>
        <begin position="50"/>
        <end position="60"/>
    </location>
</feature>
<organism evidence="2 3">
    <name type="scientific">Microctonus aethiopoides</name>
    <dbReference type="NCBI Taxonomy" id="144406"/>
    <lineage>
        <taxon>Eukaryota</taxon>
        <taxon>Metazoa</taxon>
        <taxon>Ecdysozoa</taxon>
        <taxon>Arthropoda</taxon>
        <taxon>Hexapoda</taxon>
        <taxon>Insecta</taxon>
        <taxon>Pterygota</taxon>
        <taxon>Neoptera</taxon>
        <taxon>Endopterygota</taxon>
        <taxon>Hymenoptera</taxon>
        <taxon>Apocrita</taxon>
        <taxon>Ichneumonoidea</taxon>
        <taxon>Braconidae</taxon>
        <taxon>Euphorinae</taxon>
        <taxon>Microctonus</taxon>
    </lineage>
</organism>
<protein>
    <submittedName>
        <fullName evidence="2">Uncharacterized protein</fullName>
    </submittedName>
</protein>
<keyword evidence="3" id="KW-1185">Reference proteome</keyword>
<feature type="compositionally biased region" description="Basic and acidic residues" evidence="1">
    <location>
        <begin position="207"/>
        <end position="216"/>
    </location>
</feature>
<dbReference type="Proteomes" id="UP001168990">
    <property type="component" value="Unassembled WGS sequence"/>
</dbReference>